<dbReference type="SUPFAM" id="SSF111347">
    <property type="entry name" value="Rap/Ran-GAP"/>
    <property type="match status" value="1"/>
</dbReference>
<evidence type="ECO:0000256" key="1">
    <source>
        <dbReference type="ARBA" id="ARBA00022468"/>
    </source>
</evidence>
<reference evidence="5" key="1">
    <citation type="submission" date="2019-05" db="EMBL/GenBank/DDBJ databases">
        <title>Annotation for the trematode Fasciolopsis buski.</title>
        <authorList>
            <person name="Choi Y.-J."/>
        </authorList>
    </citation>
    <scope>NUCLEOTIDE SEQUENCE</scope>
    <source>
        <strain evidence="5">HT</strain>
        <tissue evidence="5">Whole worm</tissue>
    </source>
</reference>
<dbReference type="InterPro" id="IPR000331">
    <property type="entry name" value="Rap/Ran_GAP_dom"/>
</dbReference>
<dbReference type="EMBL" id="LUCM01004022">
    <property type="protein sequence ID" value="KAA0194955.1"/>
    <property type="molecule type" value="Genomic_DNA"/>
</dbReference>
<dbReference type="Pfam" id="PF02145">
    <property type="entry name" value="Rap_GAP"/>
    <property type="match status" value="1"/>
</dbReference>
<evidence type="ECO:0000259" key="4">
    <source>
        <dbReference type="PROSITE" id="PS50219"/>
    </source>
</evidence>
<keyword evidence="1" id="KW-0343">GTPase activation</keyword>
<evidence type="ECO:0000259" key="3">
    <source>
        <dbReference type="PROSITE" id="PS50085"/>
    </source>
</evidence>
<evidence type="ECO:0000256" key="2">
    <source>
        <dbReference type="SAM" id="MobiDB-lite"/>
    </source>
</evidence>
<feature type="compositionally biased region" description="Basic and acidic residues" evidence="2">
    <location>
        <begin position="999"/>
        <end position="1013"/>
    </location>
</feature>
<dbReference type="Pfam" id="PF00780">
    <property type="entry name" value="CNH"/>
    <property type="match status" value="2"/>
</dbReference>
<dbReference type="GO" id="GO:0051056">
    <property type="term" value="P:regulation of small GTPase mediated signal transduction"/>
    <property type="evidence" value="ECO:0007669"/>
    <property type="project" value="InterPro"/>
</dbReference>
<feature type="domain" description="Rap-GAP" evidence="3">
    <location>
        <begin position="279"/>
        <end position="497"/>
    </location>
</feature>
<protein>
    <submittedName>
        <fullName evidence="5">GTPase-activating Rap/Ran-GAP domain protein 3</fullName>
    </submittedName>
</protein>
<name>A0A8E0VN22_9TREM</name>
<dbReference type="Gene3D" id="3.40.50.11210">
    <property type="entry name" value="Rap/Ran-GAP"/>
    <property type="match status" value="1"/>
</dbReference>
<accession>A0A8E0VN22</accession>
<dbReference type="Proteomes" id="UP000728185">
    <property type="component" value="Unassembled WGS sequence"/>
</dbReference>
<dbReference type="PANTHER" id="PTHR15711">
    <property type="entry name" value="RAP GTPASE-ACTIVATING PROTEIN"/>
    <property type="match status" value="1"/>
</dbReference>
<dbReference type="OrthoDB" id="2499658at2759"/>
<proteinExistence type="predicted"/>
<sequence length="1098" mass="122594">MHMADSVADQHGYVNNAGRFRSELQYPSTCTQKKCGPSTCLDTPNFDCEPSLKPYESLDQELFELGKDEDSSFISNDSNEFFSVGVQPPLEISGSVPITTGATTTATSTTTNTAAIACLTTATTTTVQVLPDGNSPGKSVSAQSDPYEDFYLFDFLPYTAGSVKSNSSKLLNNPVHLENPERETRWYFKYFLGKYHQLYCGYVTERDPFLLAVAKTDVQSYGVSQYRAILWRKTGSQKLCISHNPTNSLTAKKVLNFFDVQKVEKGPKEVLNVEVQKDALTLEEQEGSVNFKFGVVYCIEGQTSDEQMYNNEHGSEEFSQFISLLGDRIHLKSWDRFKGGLDTKSNTTGIDSVYTVYDGHEIMFHVSTLLPFSTDNRQQIERKRHVGNDIVNIIFVDGVAPDSNPSWMPSMMKTHFTHIFAIVTYCKGTGTYRLNVFAEESVPIFGPALPNPAEFTNPQEFREFLLVKLINGEKAAFHSPVFAQKRERTFEMLLQVICNTNLNEGSGGVICRRAFSDVIVDSLNGITTGKEQSRNDAYIRFGQMLKLNTIIRGDAPTSCITSGQSKKQPWDPKLFHTPFQCEIICGDVWGDKLIISSDSGTFLLREHEFPVPLVERTVEIKQLEVIEQSEMLVLRYDKGREARIAVIQLVNIDSGQVVDRNQLKKYSLEKTKGCHLFALSKNIVQSLRIAVVVHRRILIYQWQLITGRSLSSWNQFAQAQTPDSFQLIRELPILEPVQTLCFIESVPGGRLCVGHRHHFDMIDERTREAIQLFRSEGARNQVISAHEVWDEDEPELILCFTRTCHFQKLSAVHSTVQPTKKMHPSMSGSVENPTTPTVLPTQRSITDCTSSASVPATGFHTSSYNSSGSVPITTCSSPDTTVTGSPVLLSSPTEEKQRISEFDFTWNFESKKVVVSHPYIFAFTSMSIEIRLVNNGSLVHTMIVPDCRLISSKTGLYFSSTSENLDVNSASANNAAPGKIGQELLVPKKPVSSNNVPEKPSEKYSEEGARQEGEQQLEPFNQRVSSKRSPNYGLLSSSNSAANLAVSVGSSPPVNCTDTTLTPKPCYIYRILFNTEQRSNLTNAISSETKNQRKNRQT</sequence>
<dbReference type="InterPro" id="IPR001180">
    <property type="entry name" value="CNH_dom"/>
</dbReference>
<dbReference type="PROSITE" id="PS50085">
    <property type="entry name" value="RAPGAP"/>
    <property type="match status" value="1"/>
</dbReference>
<comment type="caution">
    <text evidence="5">The sequence shown here is derived from an EMBL/GenBank/DDBJ whole genome shotgun (WGS) entry which is preliminary data.</text>
</comment>
<feature type="region of interest" description="Disordered" evidence="2">
    <location>
        <begin position="817"/>
        <end position="839"/>
    </location>
</feature>
<feature type="region of interest" description="Disordered" evidence="2">
    <location>
        <begin position="978"/>
        <end position="1034"/>
    </location>
</feature>
<dbReference type="InterPro" id="IPR050989">
    <property type="entry name" value="Rap1_Ran_GAP"/>
</dbReference>
<evidence type="ECO:0000313" key="6">
    <source>
        <dbReference type="Proteomes" id="UP000728185"/>
    </source>
</evidence>
<evidence type="ECO:0000313" key="5">
    <source>
        <dbReference type="EMBL" id="KAA0194955.1"/>
    </source>
</evidence>
<dbReference type="PROSITE" id="PS50219">
    <property type="entry name" value="CNH"/>
    <property type="match status" value="1"/>
</dbReference>
<keyword evidence="6" id="KW-1185">Reference proteome</keyword>
<feature type="compositionally biased region" description="Polar residues" evidence="2">
    <location>
        <begin position="826"/>
        <end position="839"/>
    </location>
</feature>
<feature type="compositionally biased region" description="Polar residues" evidence="2">
    <location>
        <begin position="1018"/>
        <end position="1029"/>
    </location>
</feature>
<dbReference type="AlphaFoldDB" id="A0A8E0VN22"/>
<organism evidence="5 6">
    <name type="scientific">Fasciolopsis buskii</name>
    <dbReference type="NCBI Taxonomy" id="27845"/>
    <lineage>
        <taxon>Eukaryota</taxon>
        <taxon>Metazoa</taxon>
        <taxon>Spiralia</taxon>
        <taxon>Lophotrochozoa</taxon>
        <taxon>Platyhelminthes</taxon>
        <taxon>Trematoda</taxon>
        <taxon>Digenea</taxon>
        <taxon>Plagiorchiida</taxon>
        <taxon>Echinostomata</taxon>
        <taxon>Echinostomatoidea</taxon>
        <taxon>Fasciolidae</taxon>
        <taxon>Fasciolopsis</taxon>
    </lineage>
</organism>
<dbReference type="InterPro" id="IPR035974">
    <property type="entry name" value="Rap/Ran-GAP_sf"/>
</dbReference>
<feature type="domain" description="CNH" evidence="4">
    <location>
        <begin position="580"/>
        <end position="957"/>
    </location>
</feature>
<gene>
    <name evidence="5" type="ORF">FBUS_00886</name>
</gene>
<dbReference type="GO" id="GO:0005096">
    <property type="term" value="F:GTPase activator activity"/>
    <property type="evidence" value="ECO:0007669"/>
    <property type="project" value="UniProtKB-KW"/>
</dbReference>
<dbReference type="PANTHER" id="PTHR15711:SF62">
    <property type="entry name" value="GTPASE-ACTIVATING RAP_RAN-GAP DOMAIN-LIKE PROTEIN 3"/>
    <property type="match status" value="1"/>
</dbReference>